<dbReference type="InterPro" id="IPR013785">
    <property type="entry name" value="Aldolase_TIM"/>
</dbReference>
<dbReference type="GO" id="GO:0016763">
    <property type="term" value="F:pentosyltransferase activity"/>
    <property type="evidence" value="ECO:0007669"/>
    <property type="project" value="InterPro"/>
</dbReference>
<dbReference type="AlphaFoldDB" id="A0A397ZAW7"/>
<dbReference type="UniPathway" id="UPA00253"/>
<dbReference type="Gene3D" id="3.20.20.70">
    <property type="entry name" value="Aldolase class I"/>
    <property type="match status" value="1"/>
</dbReference>
<dbReference type="EMBL" id="CM010633">
    <property type="protein sequence ID" value="RID60326.1"/>
    <property type="molecule type" value="Genomic_DNA"/>
</dbReference>
<name>A0A397ZAW7_BRACM</name>
<dbReference type="GO" id="GO:0009435">
    <property type="term" value="P:NAD+ biosynthetic process"/>
    <property type="evidence" value="ECO:0007669"/>
    <property type="project" value="UniProtKB-UniPathway"/>
</dbReference>
<dbReference type="SUPFAM" id="SSF51690">
    <property type="entry name" value="Nicotinate/Quinolinate PRTase C-terminal domain-like"/>
    <property type="match status" value="1"/>
</dbReference>
<organism evidence="2 3">
    <name type="scientific">Brassica campestris</name>
    <name type="common">Field mustard</name>
    <dbReference type="NCBI Taxonomy" id="3711"/>
    <lineage>
        <taxon>Eukaryota</taxon>
        <taxon>Viridiplantae</taxon>
        <taxon>Streptophyta</taxon>
        <taxon>Embryophyta</taxon>
        <taxon>Tracheophyta</taxon>
        <taxon>Spermatophyta</taxon>
        <taxon>Magnoliopsida</taxon>
        <taxon>eudicotyledons</taxon>
        <taxon>Gunneridae</taxon>
        <taxon>Pentapetalae</taxon>
        <taxon>rosids</taxon>
        <taxon>malvids</taxon>
        <taxon>Brassicales</taxon>
        <taxon>Brassicaceae</taxon>
        <taxon>Brassiceae</taxon>
        <taxon>Brassica</taxon>
    </lineage>
</organism>
<dbReference type="InterPro" id="IPR036068">
    <property type="entry name" value="Nicotinate_pribotase-like_C"/>
</dbReference>
<dbReference type="InterPro" id="IPR037128">
    <property type="entry name" value="Quinolinate_PRibosylTase_N_sf"/>
</dbReference>
<sequence>MKDKKSKNMVGDGQCMIKGKQHNFRKNKPLNEKESLVYGGIVEVELDLFGACYEKQTLVLYLLHSSSILLKSGKVSRNTHKIVVAERVVLNFVQRMSGIATLTKILFFINGRCCYPARILETKKTATGLRLPAGGIVNAIKSVDAHLKQKNLEMDVKVETRTLEEVKEVLEYVSGSKTRLTRIMLDNMVASGNVTIETVHNGALTHSVNALDISLKIDTELALEAGRRTKRA</sequence>
<dbReference type="Gene3D" id="3.90.1170.20">
    <property type="entry name" value="Quinolinate phosphoribosyl transferase, N-terminal domain"/>
    <property type="match status" value="1"/>
</dbReference>
<proteinExistence type="predicted"/>
<dbReference type="Proteomes" id="UP000264353">
    <property type="component" value="Chromosome A6"/>
</dbReference>
<dbReference type="PANTHER" id="PTHR32179">
    <property type="entry name" value="NICOTINATE-NUCLEOTIDE PYROPHOSPHORYLASE [CARBOXYLATING]"/>
    <property type="match status" value="1"/>
</dbReference>
<comment type="pathway">
    <text evidence="1">Cofactor biosynthesis; NAD(+) biosynthesis.</text>
</comment>
<evidence type="ECO:0000256" key="1">
    <source>
        <dbReference type="ARBA" id="ARBA00004790"/>
    </source>
</evidence>
<gene>
    <name evidence="2" type="ORF">BRARA_F03490</name>
</gene>
<protein>
    <submittedName>
        <fullName evidence="2">Uncharacterized protein</fullName>
    </submittedName>
</protein>
<evidence type="ECO:0000313" key="3">
    <source>
        <dbReference type="Proteomes" id="UP000264353"/>
    </source>
</evidence>
<evidence type="ECO:0000313" key="2">
    <source>
        <dbReference type="EMBL" id="RID60326.1"/>
    </source>
</evidence>
<accession>A0A397ZAW7</accession>
<reference evidence="2 3" key="1">
    <citation type="submission" date="2018-06" db="EMBL/GenBank/DDBJ databases">
        <title>WGS assembly of Brassica rapa FPsc.</title>
        <authorList>
            <person name="Bowman J."/>
            <person name="Kohchi T."/>
            <person name="Yamato K."/>
            <person name="Jenkins J."/>
            <person name="Shu S."/>
            <person name="Ishizaki K."/>
            <person name="Yamaoka S."/>
            <person name="Nishihama R."/>
            <person name="Nakamura Y."/>
            <person name="Berger F."/>
            <person name="Adam C."/>
            <person name="Aki S."/>
            <person name="Althoff F."/>
            <person name="Araki T."/>
            <person name="Arteaga-Vazquez M."/>
            <person name="Balasubrmanian S."/>
            <person name="Bauer D."/>
            <person name="Boehm C."/>
            <person name="Briginshaw L."/>
            <person name="Caballero-Perez J."/>
            <person name="Catarino B."/>
            <person name="Chen F."/>
            <person name="Chiyoda S."/>
            <person name="Chovatia M."/>
            <person name="Davies K."/>
            <person name="Delmans M."/>
            <person name="Demura T."/>
            <person name="Dierschke T."/>
            <person name="Dolan L."/>
            <person name="Dorantes-Acosta A."/>
            <person name="Eklund D."/>
            <person name="Florent S."/>
            <person name="Flores-Sandoval E."/>
            <person name="Fujiyama A."/>
            <person name="Fukuzawa H."/>
            <person name="Galik B."/>
            <person name="Grimanelli D."/>
            <person name="Grimwood J."/>
            <person name="Grossniklaus U."/>
            <person name="Hamada T."/>
            <person name="Haseloff J."/>
            <person name="Hetherington A."/>
            <person name="Higo A."/>
            <person name="Hirakawa Y."/>
            <person name="Hundley H."/>
            <person name="Ikeda Y."/>
            <person name="Inoue K."/>
            <person name="Inoue S."/>
            <person name="Ishida S."/>
            <person name="Jia Q."/>
            <person name="Kakita M."/>
            <person name="Kanazawa T."/>
            <person name="Kawai Y."/>
            <person name="Kawashima T."/>
            <person name="Kennedy M."/>
            <person name="Kinose K."/>
            <person name="Kinoshita T."/>
            <person name="Kohara Y."/>
            <person name="Koide E."/>
            <person name="Komatsu K."/>
            <person name="Kopischke S."/>
            <person name="Kubo M."/>
            <person name="Kyozuka J."/>
            <person name="Lagercrantz U."/>
            <person name="Lin S."/>
            <person name="Lindquist E."/>
            <person name="Lipzen A."/>
            <person name="Lu C."/>
            <person name="Luna E."/>
            <person name="Martienssen R."/>
            <person name="Minamino N."/>
            <person name="Mizutani M."/>
            <person name="Mizutani M."/>
            <person name="Mochizuki N."/>
            <person name="Monte I."/>
            <person name="Mosher R."/>
            <person name="Nagasaki H."/>
            <person name="Nakagami H."/>
            <person name="Naramoto S."/>
            <person name="Nishitani K."/>
            <person name="Ohtani M."/>
            <person name="Okamoto T."/>
            <person name="Okumura M."/>
            <person name="Phillips J."/>
            <person name="Pollak B."/>
            <person name="Reinders A."/>
            <person name="Roevekamp M."/>
            <person name="Sano R."/>
            <person name="Sawa S."/>
            <person name="Schmid M."/>
            <person name="Shirakawa M."/>
            <person name="Solano R."/>
            <person name="Spunde A."/>
            <person name="Suetsugu N."/>
            <person name="Sugano S."/>
            <person name="Sugiyama A."/>
            <person name="Sun R."/>
            <person name="Suzuki Y."/>
            <person name="Takenaka M."/>
            <person name="Takezawa D."/>
            <person name="Tomogane H."/>
            <person name="Tsuzuki M."/>
            <person name="Ueda T."/>
            <person name="Umeda M."/>
            <person name="Ward J."/>
            <person name="Watanabe Y."/>
            <person name="Yazaki K."/>
            <person name="Yokoyama R."/>
            <person name="Yoshitake Y."/>
            <person name="Yotsui I."/>
            <person name="Zachgo S."/>
            <person name="Schmutz J."/>
        </authorList>
    </citation>
    <scope>NUCLEOTIDE SEQUENCE [LARGE SCALE GENOMIC DNA]</scope>
    <source>
        <strain evidence="3">cv. B-3</strain>
    </source>
</reference>
<dbReference type="InterPro" id="IPR027277">
    <property type="entry name" value="NadC/ModD"/>
</dbReference>
<dbReference type="PANTHER" id="PTHR32179:SF3">
    <property type="entry name" value="NICOTINATE-NUCLEOTIDE PYROPHOSPHORYLASE [CARBOXYLATING]"/>
    <property type="match status" value="1"/>
</dbReference>